<evidence type="ECO:0000313" key="2">
    <source>
        <dbReference type="Proteomes" id="UP001157502"/>
    </source>
</evidence>
<name>A0ACC2FG08_DALPE</name>
<proteinExistence type="predicted"/>
<keyword evidence="2" id="KW-1185">Reference proteome</keyword>
<dbReference type="Proteomes" id="UP001157502">
    <property type="component" value="Chromosome 28"/>
</dbReference>
<protein>
    <submittedName>
        <fullName evidence="1">Uncharacterized protein</fullName>
    </submittedName>
</protein>
<reference evidence="1" key="1">
    <citation type="submission" date="2021-05" db="EMBL/GenBank/DDBJ databases">
        <authorList>
            <person name="Pan Q."/>
            <person name="Jouanno E."/>
            <person name="Zahm M."/>
            <person name="Klopp C."/>
            <person name="Cabau C."/>
            <person name="Louis A."/>
            <person name="Berthelot C."/>
            <person name="Parey E."/>
            <person name="Roest Crollius H."/>
            <person name="Montfort J."/>
            <person name="Robinson-Rechavi M."/>
            <person name="Bouchez O."/>
            <person name="Lampietro C."/>
            <person name="Lopez Roques C."/>
            <person name="Donnadieu C."/>
            <person name="Postlethwait J."/>
            <person name="Bobe J."/>
            <person name="Dillon D."/>
            <person name="Chandos A."/>
            <person name="von Hippel F."/>
            <person name="Guiguen Y."/>
        </authorList>
    </citation>
    <scope>NUCLEOTIDE SEQUENCE</scope>
    <source>
        <strain evidence="1">YG-Jan2019</strain>
    </source>
</reference>
<evidence type="ECO:0000313" key="1">
    <source>
        <dbReference type="EMBL" id="KAJ7990242.1"/>
    </source>
</evidence>
<gene>
    <name evidence="1" type="ORF">DPEC_G00298300</name>
</gene>
<dbReference type="EMBL" id="CM055755">
    <property type="protein sequence ID" value="KAJ7990242.1"/>
    <property type="molecule type" value="Genomic_DNA"/>
</dbReference>
<comment type="caution">
    <text evidence="1">The sequence shown here is derived from an EMBL/GenBank/DDBJ whole genome shotgun (WGS) entry which is preliminary data.</text>
</comment>
<organism evidence="1 2">
    <name type="scientific">Dallia pectoralis</name>
    <name type="common">Alaska blackfish</name>
    <dbReference type="NCBI Taxonomy" id="75939"/>
    <lineage>
        <taxon>Eukaryota</taxon>
        <taxon>Metazoa</taxon>
        <taxon>Chordata</taxon>
        <taxon>Craniata</taxon>
        <taxon>Vertebrata</taxon>
        <taxon>Euteleostomi</taxon>
        <taxon>Actinopterygii</taxon>
        <taxon>Neopterygii</taxon>
        <taxon>Teleostei</taxon>
        <taxon>Protacanthopterygii</taxon>
        <taxon>Esociformes</taxon>
        <taxon>Umbridae</taxon>
        <taxon>Dallia</taxon>
    </lineage>
</organism>
<sequence>MPVCRFPDDDGADHILTTSFMEFVAGLFRQCTASPKSLIQVAYPTRAHVLTGKPIQILWSSRELFESRAQPILLQLVINGVEQSVIRKRPELASRLRA</sequence>
<accession>A0ACC2FG08</accession>